<keyword evidence="1" id="KW-0687">Ribonucleoprotein</keyword>
<keyword evidence="2" id="KW-1185">Reference proteome</keyword>
<evidence type="ECO:0000313" key="2">
    <source>
        <dbReference type="Proteomes" id="UP000595437"/>
    </source>
</evidence>
<dbReference type="Proteomes" id="UP000595437">
    <property type="component" value="Chromosome 6"/>
</dbReference>
<proteinExistence type="predicted"/>
<dbReference type="EMBL" id="CP045895">
    <property type="protein sequence ID" value="QQP48648.1"/>
    <property type="molecule type" value="Genomic_DNA"/>
</dbReference>
<keyword evidence="1" id="KW-0689">Ribosomal protein</keyword>
<dbReference type="GO" id="GO:0005840">
    <property type="term" value="C:ribosome"/>
    <property type="evidence" value="ECO:0007669"/>
    <property type="project" value="UniProtKB-KW"/>
</dbReference>
<dbReference type="AlphaFoldDB" id="A0A7T8HEJ9"/>
<sequence>MLGSLEGNLLAALALAALETKHDLLRGLGLLTQNGLGLTTETLLLTIVAPTTLGKLESWDFLY</sequence>
<evidence type="ECO:0000313" key="1">
    <source>
        <dbReference type="EMBL" id="QQP48648.1"/>
    </source>
</evidence>
<protein>
    <submittedName>
        <fullName evidence="1">60S ribosomal protein L44</fullName>
    </submittedName>
</protein>
<reference evidence="2" key="1">
    <citation type="submission" date="2021-01" db="EMBL/GenBank/DDBJ databases">
        <title>Caligus Genome Assembly.</title>
        <authorList>
            <person name="Gallardo-Escarate C."/>
        </authorList>
    </citation>
    <scope>NUCLEOTIDE SEQUENCE [LARGE SCALE GENOMIC DNA]</scope>
</reference>
<gene>
    <name evidence="1" type="ORF">FKW44_009024</name>
</gene>
<organism evidence="1 2">
    <name type="scientific">Caligus rogercresseyi</name>
    <name type="common">Sea louse</name>
    <dbReference type="NCBI Taxonomy" id="217165"/>
    <lineage>
        <taxon>Eukaryota</taxon>
        <taxon>Metazoa</taxon>
        <taxon>Ecdysozoa</taxon>
        <taxon>Arthropoda</taxon>
        <taxon>Crustacea</taxon>
        <taxon>Multicrustacea</taxon>
        <taxon>Hexanauplia</taxon>
        <taxon>Copepoda</taxon>
        <taxon>Siphonostomatoida</taxon>
        <taxon>Caligidae</taxon>
        <taxon>Caligus</taxon>
    </lineage>
</organism>
<name>A0A7T8HEJ9_CALRO</name>
<accession>A0A7T8HEJ9</accession>